<organism evidence="1 2">
    <name type="scientific">Actinia tenebrosa</name>
    <name type="common">Australian red waratah sea anemone</name>
    <dbReference type="NCBI Taxonomy" id="6105"/>
    <lineage>
        <taxon>Eukaryota</taxon>
        <taxon>Metazoa</taxon>
        <taxon>Cnidaria</taxon>
        <taxon>Anthozoa</taxon>
        <taxon>Hexacorallia</taxon>
        <taxon>Actiniaria</taxon>
        <taxon>Actiniidae</taxon>
        <taxon>Actinia</taxon>
    </lineage>
</organism>
<name>A0A6P8H9G2_ACTTE</name>
<gene>
    <name evidence="2" type="primary">LOC116290232</name>
</gene>
<evidence type="ECO:0000313" key="2">
    <source>
        <dbReference type="RefSeq" id="XP_031553099.1"/>
    </source>
</evidence>
<proteinExistence type="predicted"/>
<dbReference type="RefSeq" id="XP_031553099.1">
    <property type="nucleotide sequence ID" value="XM_031697239.1"/>
</dbReference>
<evidence type="ECO:0000313" key="1">
    <source>
        <dbReference type="Proteomes" id="UP000515163"/>
    </source>
</evidence>
<dbReference type="Proteomes" id="UP000515163">
    <property type="component" value="Unplaced"/>
</dbReference>
<reference evidence="2" key="1">
    <citation type="submission" date="2025-08" db="UniProtKB">
        <authorList>
            <consortium name="RefSeq"/>
        </authorList>
    </citation>
    <scope>IDENTIFICATION</scope>
    <source>
        <tissue evidence="2">Tentacle</tissue>
    </source>
</reference>
<dbReference type="AlphaFoldDB" id="A0A6P8H9G2"/>
<dbReference type="OrthoDB" id="5946426at2759"/>
<dbReference type="GeneID" id="116290232"/>
<keyword evidence="1" id="KW-1185">Reference proteome</keyword>
<protein>
    <submittedName>
        <fullName evidence="2">Uncharacterized protein LOC116290232</fullName>
    </submittedName>
</protein>
<dbReference type="InParanoid" id="A0A6P8H9G2"/>
<dbReference type="KEGG" id="aten:116290232"/>
<sequence>MTNVIRDLRFSKFLKAQWISSVKDYVISERTIVTNIGVSPAVLATASPVKALAPRTSTILKGVTIKTADSLVLIQIPNEDNIGGCVLEDGWYQLSKQAPDFPKDIPLYKSPQFDVGKVAFDPFLATGQESTTQGLKQHNVKVNVWFCPAKTHCGIHNMHTNPEMLEVHTQVYGTGRMQKFHCNDFDTLYEDVIMNPGMTHVPFTGVEDSGKYMYPWHQYYGDTDCIWMAVEYHPCK</sequence>
<accession>A0A6P8H9G2</accession>